<dbReference type="InterPro" id="IPR024508">
    <property type="entry name" value="DUF3226"/>
</dbReference>
<dbReference type="Pfam" id="PF11536">
    <property type="entry name" value="DUF3226"/>
    <property type="match status" value="1"/>
</dbReference>
<sequence length="215" mass="22718">MNAPIAPARLLWVEGKDDAALVNSLCLSHKLPRSAFLVRENGGVDALLSGLPVALNAPDLLCFGIVVDANGDPAARWAVIRSVLLHSGYADVPVSIASGGLILARAADLPRFGLWIMPDNGSAGMLEDFAAAMIPSSDVLLPHALHVVDGLPERRFSPAHRAKAVMHTWLAWQAGPGSPMGQAIGKGALDANAPAAREFVDWVRRLMLDDEGDGR</sequence>
<evidence type="ECO:0000313" key="1">
    <source>
        <dbReference type="EMBL" id="MBB6069799.1"/>
    </source>
</evidence>
<name>A0A841GTC8_9BACT</name>
<evidence type="ECO:0008006" key="3">
    <source>
        <dbReference type="Google" id="ProtNLM"/>
    </source>
</evidence>
<organism evidence="1 2">
    <name type="scientific">Longimicrobium terrae</name>
    <dbReference type="NCBI Taxonomy" id="1639882"/>
    <lineage>
        <taxon>Bacteria</taxon>
        <taxon>Pseudomonadati</taxon>
        <taxon>Gemmatimonadota</taxon>
        <taxon>Longimicrobiia</taxon>
        <taxon>Longimicrobiales</taxon>
        <taxon>Longimicrobiaceae</taxon>
        <taxon>Longimicrobium</taxon>
    </lineage>
</organism>
<dbReference type="RefSeq" id="WP_170036069.1">
    <property type="nucleotide sequence ID" value="NZ_JABDTL010000002.1"/>
</dbReference>
<accession>A0A841GTC8</accession>
<protein>
    <recommendedName>
        <fullName evidence="3">ATP-dependent endonuclease</fullName>
    </recommendedName>
</protein>
<evidence type="ECO:0000313" key="2">
    <source>
        <dbReference type="Proteomes" id="UP000582837"/>
    </source>
</evidence>
<reference evidence="1 2" key="1">
    <citation type="submission" date="2020-08" db="EMBL/GenBank/DDBJ databases">
        <title>Genomic Encyclopedia of Type Strains, Phase IV (KMG-IV): sequencing the most valuable type-strain genomes for metagenomic binning, comparative biology and taxonomic classification.</title>
        <authorList>
            <person name="Goeker M."/>
        </authorList>
    </citation>
    <scope>NUCLEOTIDE SEQUENCE [LARGE SCALE GENOMIC DNA]</scope>
    <source>
        <strain evidence="1 2">DSM 29007</strain>
    </source>
</reference>
<comment type="caution">
    <text evidence="1">The sequence shown here is derived from an EMBL/GenBank/DDBJ whole genome shotgun (WGS) entry which is preliminary data.</text>
</comment>
<proteinExistence type="predicted"/>
<dbReference type="EMBL" id="JACHIA010000003">
    <property type="protein sequence ID" value="MBB6069799.1"/>
    <property type="molecule type" value="Genomic_DNA"/>
</dbReference>
<dbReference type="Proteomes" id="UP000582837">
    <property type="component" value="Unassembled WGS sequence"/>
</dbReference>
<dbReference type="AlphaFoldDB" id="A0A841GTC8"/>
<gene>
    <name evidence="1" type="ORF">HNQ61_001416</name>
</gene>
<keyword evidence="2" id="KW-1185">Reference proteome</keyword>